<name>A0A9Q8SWX2_9PEZI</name>
<proteinExistence type="predicted"/>
<evidence type="ECO:0000313" key="1">
    <source>
        <dbReference type="EMBL" id="UQC85062.1"/>
    </source>
</evidence>
<accession>A0A9Q8SWX2</accession>
<keyword evidence="2" id="KW-1185">Reference proteome</keyword>
<dbReference type="GeneID" id="73344544"/>
<dbReference type="AlphaFoldDB" id="A0A9Q8SWX2"/>
<dbReference type="EMBL" id="CP019477">
    <property type="protein sequence ID" value="UQC85062.1"/>
    <property type="molecule type" value="Genomic_DNA"/>
</dbReference>
<organism evidence="1 2">
    <name type="scientific">Colletotrichum lupini</name>
    <dbReference type="NCBI Taxonomy" id="145971"/>
    <lineage>
        <taxon>Eukaryota</taxon>
        <taxon>Fungi</taxon>
        <taxon>Dikarya</taxon>
        <taxon>Ascomycota</taxon>
        <taxon>Pezizomycotina</taxon>
        <taxon>Sordariomycetes</taxon>
        <taxon>Hypocreomycetidae</taxon>
        <taxon>Glomerellales</taxon>
        <taxon>Glomerellaceae</taxon>
        <taxon>Colletotrichum</taxon>
        <taxon>Colletotrichum acutatum species complex</taxon>
    </lineage>
</organism>
<reference evidence="1" key="1">
    <citation type="journal article" date="2021" name="Mol. Plant Microbe Interact.">
        <title>Complete Genome Sequence of the Plant-Pathogenic Fungus Colletotrichum lupini.</title>
        <authorList>
            <person name="Baroncelli R."/>
            <person name="Pensec F."/>
            <person name="Da Lio D."/>
            <person name="Boufleur T."/>
            <person name="Vicente I."/>
            <person name="Sarrocco S."/>
            <person name="Picot A."/>
            <person name="Baraldi E."/>
            <person name="Sukno S."/>
            <person name="Thon M."/>
            <person name="Le Floch G."/>
        </authorList>
    </citation>
    <scope>NUCLEOTIDE SEQUENCE</scope>
    <source>
        <strain evidence="1">IMI 504893</strain>
    </source>
</reference>
<dbReference type="RefSeq" id="XP_049146679.1">
    <property type="nucleotide sequence ID" value="XM_049289534.1"/>
</dbReference>
<evidence type="ECO:0000313" key="2">
    <source>
        <dbReference type="Proteomes" id="UP000830671"/>
    </source>
</evidence>
<gene>
    <name evidence="1" type="ORF">CLUP02_10558</name>
</gene>
<sequence length="122" mass="13126">MGLGTKYKWLLNGLGRLSLSLSAVEGLADYDAFKVALLDIMSAMYGTIAKTEACPHMAATKSKPPSSCPYARMAAFALSLKSPTLEAGFDPIEAIYLLHSLELLAQLDPSKSQRCPQLSMSK</sequence>
<protein>
    <submittedName>
        <fullName evidence="1">Uncharacterized protein</fullName>
    </submittedName>
</protein>
<dbReference type="KEGG" id="clup:CLUP02_10558"/>
<dbReference type="Proteomes" id="UP000830671">
    <property type="component" value="Chromosome 5"/>
</dbReference>